<dbReference type="EMBL" id="AP025730">
    <property type="protein sequence ID" value="BDI03506.1"/>
    <property type="molecule type" value="Genomic_DNA"/>
</dbReference>
<organism evidence="1 2">
    <name type="scientific">Sphaerotilus microaerophilus</name>
    <dbReference type="NCBI Taxonomy" id="2914710"/>
    <lineage>
        <taxon>Bacteria</taxon>
        <taxon>Pseudomonadati</taxon>
        <taxon>Pseudomonadota</taxon>
        <taxon>Betaproteobacteria</taxon>
        <taxon>Burkholderiales</taxon>
        <taxon>Sphaerotilaceae</taxon>
        <taxon>Sphaerotilus</taxon>
    </lineage>
</organism>
<dbReference type="Proteomes" id="UP001057498">
    <property type="component" value="Chromosome"/>
</dbReference>
<proteinExistence type="predicted"/>
<gene>
    <name evidence="1" type="ORF">CATMQ487_04760</name>
</gene>
<evidence type="ECO:0000313" key="1">
    <source>
        <dbReference type="EMBL" id="BDI03506.1"/>
    </source>
</evidence>
<name>A0ABN6PIH8_9BURK</name>
<evidence type="ECO:0008006" key="3">
    <source>
        <dbReference type="Google" id="ProtNLM"/>
    </source>
</evidence>
<reference evidence="1" key="1">
    <citation type="submission" date="2022-04" db="EMBL/GenBank/DDBJ databases">
        <title>Whole genome sequence of Sphaerotilus sp. FB-5.</title>
        <authorList>
            <person name="Takeda M."/>
            <person name="Narihara S."/>
            <person name="Akimoto M."/>
            <person name="Akimoto R."/>
            <person name="Nishiyashiki S."/>
            <person name="Murakami T."/>
        </authorList>
    </citation>
    <scope>NUCLEOTIDE SEQUENCE</scope>
    <source>
        <strain evidence="1">FB-5</strain>
    </source>
</reference>
<keyword evidence="2" id="KW-1185">Reference proteome</keyword>
<protein>
    <recommendedName>
        <fullName evidence="3">Addiction module antidote protein</fullName>
    </recommendedName>
</protein>
<accession>A0ABN6PIH8</accession>
<sequence>MNPKAAVELGLLPYDSADYLRDEEDIAAYLQVAMTEGAGDPAVLVQAQAVAVRARIRLQQESQE</sequence>
<dbReference type="RefSeq" id="WP_251971791.1">
    <property type="nucleotide sequence ID" value="NZ_AP025730.1"/>
</dbReference>
<evidence type="ECO:0000313" key="2">
    <source>
        <dbReference type="Proteomes" id="UP001057498"/>
    </source>
</evidence>